<dbReference type="InterPro" id="IPR011701">
    <property type="entry name" value="MFS"/>
</dbReference>
<reference evidence="10" key="2">
    <citation type="journal article" date="2023" name="Front Nutr">
        <title>Lactiplantibacillus pentosus P2020 protects the hyperuricemia and renal inflammation in mice.</title>
        <authorList>
            <person name="Wang Z."/>
            <person name="Song L."/>
            <person name="Li X."/>
            <person name="Xiao Y."/>
            <person name="Huang Y."/>
            <person name="Zhang Y."/>
            <person name="Li J."/>
            <person name="Li M."/>
            <person name="Ren Z."/>
        </authorList>
    </citation>
    <scope>NUCLEOTIDE SEQUENCE</scope>
    <source>
        <strain evidence="10">P2000</strain>
    </source>
</reference>
<organism evidence="10 11">
    <name type="scientific">Lactiplantibacillus pentosus</name>
    <name type="common">Lactobacillus pentosus</name>
    <dbReference type="NCBI Taxonomy" id="1589"/>
    <lineage>
        <taxon>Bacteria</taxon>
        <taxon>Bacillati</taxon>
        <taxon>Bacillota</taxon>
        <taxon>Bacilli</taxon>
        <taxon>Lactobacillales</taxon>
        <taxon>Lactobacillaceae</taxon>
        <taxon>Lactiplantibacillus</taxon>
    </lineage>
</organism>
<dbReference type="Proteomes" id="UP001151834">
    <property type="component" value="Unassembled WGS sequence"/>
</dbReference>
<evidence type="ECO:0000256" key="8">
    <source>
        <dbReference type="SAM" id="SignalP"/>
    </source>
</evidence>
<evidence type="ECO:0000256" key="4">
    <source>
        <dbReference type="ARBA" id="ARBA00022692"/>
    </source>
</evidence>
<dbReference type="GO" id="GO:0005886">
    <property type="term" value="C:plasma membrane"/>
    <property type="evidence" value="ECO:0007669"/>
    <property type="project" value="UniProtKB-SubCell"/>
</dbReference>
<dbReference type="AlphaFoldDB" id="A0AAX6LB07"/>
<feature type="transmembrane region" description="Helical" evidence="7">
    <location>
        <begin position="240"/>
        <end position="258"/>
    </location>
</feature>
<feature type="transmembrane region" description="Helical" evidence="7">
    <location>
        <begin position="163"/>
        <end position="181"/>
    </location>
</feature>
<comment type="subcellular location">
    <subcellularLocation>
        <location evidence="1">Cell membrane</location>
        <topology evidence="1">Multi-pass membrane protein</topology>
    </subcellularLocation>
</comment>
<protein>
    <submittedName>
        <fullName evidence="10">MFS transporter</fullName>
    </submittedName>
</protein>
<keyword evidence="4 7" id="KW-0812">Transmembrane</keyword>
<name>A0AAX6LB07_LACPE</name>
<dbReference type="SUPFAM" id="SSF103473">
    <property type="entry name" value="MFS general substrate transporter"/>
    <property type="match status" value="1"/>
</dbReference>
<dbReference type="GeneID" id="49394807"/>
<dbReference type="Gene3D" id="1.20.1250.20">
    <property type="entry name" value="MFS general substrate transporter like domains"/>
    <property type="match status" value="1"/>
</dbReference>
<feature type="transmembrane region" description="Helical" evidence="7">
    <location>
        <begin position="50"/>
        <end position="69"/>
    </location>
</feature>
<reference evidence="10" key="1">
    <citation type="submission" date="2022-11" db="EMBL/GenBank/DDBJ databases">
        <authorList>
            <person name="Wang Z."/>
        </authorList>
    </citation>
    <scope>NUCLEOTIDE SEQUENCE</scope>
    <source>
        <strain evidence="10">P2000</strain>
    </source>
</reference>
<evidence type="ECO:0000256" key="1">
    <source>
        <dbReference type="ARBA" id="ARBA00004651"/>
    </source>
</evidence>
<dbReference type="GO" id="GO:0022857">
    <property type="term" value="F:transmembrane transporter activity"/>
    <property type="evidence" value="ECO:0007669"/>
    <property type="project" value="InterPro"/>
</dbReference>
<evidence type="ECO:0000256" key="3">
    <source>
        <dbReference type="ARBA" id="ARBA00022475"/>
    </source>
</evidence>
<accession>A0AAX6LB07</accession>
<dbReference type="PANTHER" id="PTHR43124:SF3">
    <property type="entry name" value="CHLORAMPHENICOL EFFLUX PUMP RV0191"/>
    <property type="match status" value="1"/>
</dbReference>
<feature type="transmembrane region" description="Helical" evidence="7">
    <location>
        <begin position="202"/>
        <end position="220"/>
    </location>
</feature>
<evidence type="ECO:0000256" key="6">
    <source>
        <dbReference type="ARBA" id="ARBA00023136"/>
    </source>
</evidence>
<feature type="domain" description="Major facilitator superfamily (MFS) profile" evidence="9">
    <location>
        <begin position="7"/>
        <end position="391"/>
    </location>
</feature>
<keyword evidence="5 7" id="KW-1133">Transmembrane helix</keyword>
<evidence type="ECO:0000313" key="10">
    <source>
        <dbReference type="EMBL" id="MDF2311724.1"/>
    </source>
</evidence>
<evidence type="ECO:0000256" key="2">
    <source>
        <dbReference type="ARBA" id="ARBA00022448"/>
    </source>
</evidence>
<feature type="transmembrane region" description="Helical" evidence="7">
    <location>
        <begin position="362"/>
        <end position="383"/>
    </location>
</feature>
<feature type="transmembrane region" description="Helical" evidence="7">
    <location>
        <begin position="292"/>
        <end position="315"/>
    </location>
</feature>
<keyword evidence="8" id="KW-0732">Signal</keyword>
<evidence type="ECO:0000256" key="7">
    <source>
        <dbReference type="SAM" id="Phobius"/>
    </source>
</evidence>
<gene>
    <name evidence="10" type="ORF">OOJ94_02675</name>
</gene>
<dbReference type="InterPro" id="IPR036259">
    <property type="entry name" value="MFS_trans_sf"/>
</dbReference>
<sequence>MKASSRVFKLALLSVSLMLTSVTAVAASIPSMVQSFPGFKETDFELLITISSFFVVAGVLLSPLIVHFIHEKSTVILGLLLAGFGGIIPAFISNYWMILIGRAFLGLGLGLYNSLAVSLIYLFYNLPESEKMIGYQNAFQNFGAAGLTLFSGALLSINWRFSFLVYVIAIFIGLFFKRYVFIPVAKKRPKMAKTEYQVTPKACFLLFAMVFGMMIYMSLYNGISIKFSSLIVAKKLATSSQASVVLTVMLALSGVFAMTFSKLSLWLKNYLNPTSVIMLAIGYLIMTFADNFFLAGLGAIIGGMSFAIFGPYLFLKSAEIHRIPVTMSSTCLLIGANIGCFLTPFIFEMLGQLASKHIMAELTMACILICVCAITYLFITIVVNKINNKAA</sequence>
<feature type="transmembrane region" description="Helical" evidence="7">
    <location>
        <begin position="327"/>
        <end position="347"/>
    </location>
</feature>
<evidence type="ECO:0000313" key="11">
    <source>
        <dbReference type="Proteomes" id="UP001151834"/>
    </source>
</evidence>
<feature type="transmembrane region" description="Helical" evidence="7">
    <location>
        <begin position="138"/>
        <end position="157"/>
    </location>
</feature>
<evidence type="ECO:0000259" key="9">
    <source>
        <dbReference type="PROSITE" id="PS50850"/>
    </source>
</evidence>
<keyword evidence="2" id="KW-0813">Transport</keyword>
<keyword evidence="3" id="KW-1003">Cell membrane</keyword>
<dbReference type="InterPro" id="IPR050189">
    <property type="entry name" value="MFS_Efflux_Transporters"/>
</dbReference>
<feature type="chain" id="PRO_5044016622" evidence="8">
    <location>
        <begin position="27"/>
        <end position="391"/>
    </location>
</feature>
<proteinExistence type="predicted"/>
<feature type="signal peptide" evidence="8">
    <location>
        <begin position="1"/>
        <end position="26"/>
    </location>
</feature>
<feature type="transmembrane region" description="Helical" evidence="7">
    <location>
        <begin position="270"/>
        <end position="286"/>
    </location>
</feature>
<comment type="caution">
    <text evidence="10">The sequence shown here is derived from an EMBL/GenBank/DDBJ whole genome shotgun (WGS) entry which is preliminary data.</text>
</comment>
<dbReference type="InterPro" id="IPR020846">
    <property type="entry name" value="MFS_dom"/>
</dbReference>
<dbReference type="PROSITE" id="PS50850">
    <property type="entry name" value="MFS"/>
    <property type="match status" value="1"/>
</dbReference>
<dbReference type="RefSeq" id="WP_050339654.1">
    <property type="nucleotide sequence ID" value="NZ_BJZC01000025.1"/>
</dbReference>
<evidence type="ECO:0000256" key="5">
    <source>
        <dbReference type="ARBA" id="ARBA00022989"/>
    </source>
</evidence>
<feature type="transmembrane region" description="Helical" evidence="7">
    <location>
        <begin position="104"/>
        <end position="126"/>
    </location>
</feature>
<feature type="transmembrane region" description="Helical" evidence="7">
    <location>
        <begin position="76"/>
        <end position="98"/>
    </location>
</feature>
<dbReference type="Pfam" id="PF07690">
    <property type="entry name" value="MFS_1"/>
    <property type="match status" value="1"/>
</dbReference>
<dbReference type="EMBL" id="JAPEQV010000002">
    <property type="protein sequence ID" value="MDF2311724.1"/>
    <property type="molecule type" value="Genomic_DNA"/>
</dbReference>
<dbReference type="PANTHER" id="PTHR43124">
    <property type="entry name" value="PURINE EFFLUX PUMP PBUE"/>
    <property type="match status" value="1"/>
</dbReference>
<keyword evidence="6 7" id="KW-0472">Membrane</keyword>